<organism evidence="2 3">
    <name type="scientific">Flavobacterium limicola</name>
    <dbReference type="NCBI Taxonomy" id="180441"/>
    <lineage>
        <taxon>Bacteria</taxon>
        <taxon>Pseudomonadati</taxon>
        <taxon>Bacteroidota</taxon>
        <taxon>Flavobacteriia</taxon>
        <taxon>Flavobacteriales</taxon>
        <taxon>Flavobacteriaceae</taxon>
        <taxon>Flavobacterium</taxon>
    </lineage>
</organism>
<dbReference type="RefSeq" id="WP_121364255.1">
    <property type="nucleotide sequence ID" value="NZ_RBXA01000001.1"/>
</dbReference>
<feature type="region of interest" description="Disordered" evidence="1">
    <location>
        <begin position="335"/>
        <end position="367"/>
    </location>
</feature>
<dbReference type="Proteomes" id="UP000280091">
    <property type="component" value="Unassembled WGS sequence"/>
</dbReference>
<gene>
    <name evidence="2" type="ORF">BC952_0722</name>
</gene>
<evidence type="ECO:0000313" key="2">
    <source>
        <dbReference type="EMBL" id="RKS95074.1"/>
    </source>
</evidence>
<feature type="compositionally biased region" description="Basic and acidic residues" evidence="1">
    <location>
        <begin position="335"/>
        <end position="350"/>
    </location>
</feature>
<evidence type="ECO:0000256" key="1">
    <source>
        <dbReference type="SAM" id="MobiDB-lite"/>
    </source>
</evidence>
<name>A0A495S6Y7_9FLAO</name>
<dbReference type="AlphaFoldDB" id="A0A495S6Y7"/>
<protein>
    <recommendedName>
        <fullName evidence="4">SprT-like family protein</fullName>
    </recommendedName>
</protein>
<accession>A0A495S6Y7</accession>
<evidence type="ECO:0000313" key="3">
    <source>
        <dbReference type="Proteomes" id="UP000280091"/>
    </source>
</evidence>
<dbReference type="OrthoDB" id="1450227at2"/>
<keyword evidence="3" id="KW-1185">Reference proteome</keyword>
<comment type="caution">
    <text evidence="2">The sequence shown here is derived from an EMBL/GenBank/DDBJ whole genome shotgun (WGS) entry which is preliminary data.</text>
</comment>
<proteinExistence type="predicted"/>
<reference evidence="2 3" key="1">
    <citation type="submission" date="2018-10" db="EMBL/GenBank/DDBJ databases">
        <title>Genomic Encyclopedia of Archaeal and Bacterial Type Strains, Phase II (KMG-II): from individual species to whole genera.</title>
        <authorList>
            <person name="Goeker M."/>
        </authorList>
    </citation>
    <scope>NUCLEOTIDE SEQUENCE [LARGE SCALE GENOMIC DNA]</scope>
    <source>
        <strain evidence="2 3">DSM 15094</strain>
    </source>
</reference>
<evidence type="ECO:0008006" key="4">
    <source>
        <dbReference type="Google" id="ProtNLM"/>
    </source>
</evidence>
<dbReference type="EMBL" id="RBXA01000001">
    <property type="protein sequence ID" value="RKS95074.1"/>
    <property type="molecule type" value="Genomic_DNA"/>
</dbReference>
<sequence>MLQINQFISSLYISNNEIKGVVDGTEWLLAYTNYWIGTNGGLTQSNQIALTYAFSNIPLLFNQYNGTSYEPDAINNFKFSSFQFLLFHGEFLSKLDPLTQKSILDEITSLEKIELINNAVNFMNENPSATFENTKNKLIAEAIEDEIDDSKLDPCTKGVLDKLKKLNQNDIASIFEKFGIPENGTYKIQMVMGTPNNSAAIADTKWLSKNNYLITIRETYIKGTDNNQKPPTDIAVAAIIIHELIHAHFFALFDDFHNNGNNCAYDNYDCLYEKYVTKTYIGTIDAQHAQMFDNYVPKIAAILQEFKPGLSLQFYEDIAMSTMYGLQYFNDKYPKNSPDRNRIENNRNAEDSNAPRGAATPKGSPCN</sequence>